<sequence>MGSAYAGTEIQLFADQCSLSFCGLEEYNLSFNNLTVFPTTPFNVETLQKFYIQGNGISNFTVNASIFERITKLVNFKASLASDAVECNTGDWKSAHGANFCVFDSSSPSGTYRSRQVAIKKIRLNSDAEAAQIEHFIREIKIMATLRHPRIVEFIGVAWDEVVDLSAVTELMECGDLITVLHHCREGRYRLTWGDHKATIALHIAEALVYLHSLSPVVIHRDLKSKNVLLNTEMEAKLSDFGISCERRTAEAPMAAGMGTSFWIAPEVLRGDDYDEKADMYSFGVVLSELDTDDFPYTNTTNQPGGVLQEGEILQLVANGEMRPTFTPECPSSILQLAHWCLQWKPENRPSAAEVVQLFKG</sequence>
<gene>
    <name evidence="2" type="ORF">BBP00_00000744</name>
</gene>
<dbReference type="InterPro" id="IPR000719">
    <property type="entry name" value="Prot_kinase_dom"/>
</dbReference>
<dbReference type="EMBL" id="MBDO02000009">
    <property type="protein sequence ID" value="RLN68848.1"/>
    <property type="molecule type" value="Genomic_DNA"/>
</dbReference>
<dbReference type="Pfam" id="PF00069">
    <property type="entry name" value="Pkinase"/>
    <property type="match status" value="1"/>
</dbReference>
<protein>
    <recommendedName>
        <fullName evidence="1">Protein kinase domain-containing protein</fullName>
    </recommendedName>
</protein>
<evidence type="ECO:0000313" key="3">
    <source>
        <dbReference type="Proteomes" id="UP000277300"/>
    </source>
</evidence>
<dbReference type="PANTHER" id="PTHR44329">
    <property type="entry name" value="SERINE/THREONINE-PROTEIN KINASE TNNI3K-RELATED"/>
    <property type="match status" value="1"/>
</dbReference>
<dbReference type="InterPro" id="IPR008271">
    <property type="entry name" value="Ser/Thr_kinase_AS"/>
</dbReference>
<accession>A0A3F2S3I2</accession>
<dbReference type="PANTHER" id="PTHR44329:SF214">
    <property type="entry name" value="PROTEIN KINASE DOMAIN-CONTAINING PROTEIN"/>
    <property type="match status" value="1"/>
</dbReference>
<dbReference type="GO" id="GO:0004674">
    <property type="term" value="F:protein serine/threonine kinase activity"/>
    <property type="evidence" value="ECO:0007669"/>
    <property type="project" value="TreeGrafter"/>
</dbReference>
<dbReference type="OrthoDB" id="4062651at2759"/>
<evidence type="ECO:0000259" key="1">
    <source>
        <dbReference type="PROSITE" id="PS50011"/>
    </source>
</evidence>
<name>A0A3F2S3I2_9STRA</name>
<dbReference type="Proteomes" id="UP000277300">
    <property type="component" value="Unassembled WGS sequence"/>
</dbReference>
<dbReference type="PROSITE" id="PS00108">
    <property type="entry name" value="PROTEIN_KINASE_ST"/>
    <property type="match status" value="1"/>
</dbReference>
<dbReference type="SUPFAM" id="SSF56112">
    <property type="entry name" value="Protein kinase-like (PK-like)"/>
    <property type="match status" value="1"/>
</dbReference>
<organism evidence="2 3">
    <name type="scientific">Phytophthora kernoviae</name>
    <dbReference type="NCBI Taxonomy" id="325452"/>
    <lineage>
        <taxon>Eukaryota</taxon>
        <taxon>Sar</taxon>
        <taxon>Stramenopiles</taxon>
        <taxon>Oomycota</taxon>
        <taxon>Peronosporomycetes</taxon>
        <taxon>Peronosporales</taxon>
        <taxon>Peronosporaceae</taxon>
        <taxon>Phytophthora</taxon>
    </lineage>
</organism>
<dbReference type="GO" id="GO:0005524">
    <property type="term" value="F:ATP binding"/>
    <property type="evidence" value="ECO:0007669"/>
    <property type="project" value="InterPro"/>
</dbReference>
<feature type="domain" description="Protein kinase" evidence="1">
    <location>
        <begin position="47"/>
        <end position="361"/>
    </location>
</feature>
<dbReference type="PROSITE" id="PS50011">
    <property type="entry name" value="PROTEIN_KINASE_DOM"/>
    <property type="match status" value="1"/>
</dbReference>
<reference evidence="2 3" key="1">
    <citation type="submission" date="2018-07" db="EMBL/GenBank/DDBJ databases">
        <title>Genome sequencing of oomycete isolates from Chile give support for New Zealand origin for Phytophthora kernoviae and make available the first Nothophytophthora sp. genome.</title>
        <authorList>
            <person name="Studholme D.J."/>
            <person name="Sanfuentes E."/>
            <person name="Panda P."/>
            <person name="Hill R."/>
            <person name="Sambles C."/>
            <person name="Grant M."/>
            <person name="Williams N.M."/>
            <person name="Mcdougal R.L."/>
        </authorList>
    </citation>
    <scope>NUCLEOTIDE SEQUENCE [LARGE SCALE GENOMIC DNA]</scope>
    <source>
        <strain evidence="2">Chile6</strain>
    </source>
</reference>
<evidence type="ECO:0000313" key="2">
    <source>
        <dbReference type="EMBL" id="RLN68848.1"/>
    </source>
</evidence>
<comment type="caution">
    <text evidence="2">The sequence shown here is derived from an EMBL/GenBank/DDBJ whole genome shotgun (WGS) entry which is preliminary data.</text>
</comment>
<dbReference type="Gene3D" id="1.10.510.10">
    <property type="entry name" value="Transferase(Phosphotransferase) domain 1"/>
    <property type="match status" value="1"/>
</dbReference>
<dbReference type="SMART" id="SM00220">
    <property type="entry name" value="S_TKc"/>
    <property type="match status" value="1"/>
</dbReference>
<dbReference type="AlphaFoldDB" id="A0A3F2S3I2"/>
<dbReference type="InterPro" id="IPR051681">
    <property type="entry name" value="Ser/Thr_Kinases-Pseudokinases"/>
</dbReference>
<dbReference type="InterPro" id="IPR011009">
    <property type="entry name" value="Kinase-like_dom_sf"/>
</dbReference>
<proteinExistence type="predicted"/>